<dbReference type="AlphaFoldDB" id="A0AAE1XSQ5"/>
<gene>
    <name evidence="3" type="ORF">Salat_2514700</name>
</gene>
<feature type="signal peptide" evidence="2">
    <location>
        <begin position="1"/>
        <end position="23"/>
    </location>
</feature>
<reference evidence="3" key="1">
    <citation type="submission" date="2020-06" db="EMBL/GenBank/DDBJ databases">
        <authorList>
            <person name="Li T."/>
            <person name="Hu X."/>
            <person name="Zhang T."/>
            <person name="Song X."/>
            <person name="Zhang H."/>
            <person name="Dai N."/>
            <person name="Sheng W."/>
            <person name="Hou X."/>
            <person name="Wei L."/>
        </authorList>
    </citation>
    <scope>NUCLEOTIDE SEQUENCE</scope>
    <source>
        <strain evidence="3">3651</strain>
        <tissue evidence="3">Leaf</tissue>
    </source>
</reference>
<feature type="chain" id="PRO_5042219774" evidence="2">
    <location>
        <begin position="24"/>
        <end position="133"/>
    </location>
</feature>
<accession>A0AAE1XSQ5</accession>
<keyword evidence="1" id="KW-1133">Transmembrane helix</keyword>
<proteinExistence type="predicted"/>
<dbReference type="EMBL" id="JACGWO010000010">
    <property type="protein sequence ID" value="KAK4416892.1"/>
    <property type="molecule type" value="Genomic_DNA"/>
</dbReference>
<sequence>MVDCSFARQLWALSNLLWRWVSGWTGGAAEWSWAVLQKLNREERQKFCALAWKIWQNRCSRLMEDRGQWPLEACASTITTLDNFKSVRAAFRVRVVDLFRLRYCYLFFLGWLFMLILMAFVLWLSLVLLIDVE</sequence>
<keyword evidence="2" id="KW-0732">Signal</keyword>
<feature type="transmembrane region" description="Helical" evidence="1">
    <location>
        <begin position="103"/>
        <end position="130"/>
    </location>
</feature>
<protein>
    <submittedName>
        <fullName evidence="3">Uncharacterized protein</fullName>
    </submittedName>
</protein>
<evidence type="ECO:0000313" key="4">
    <source>
        <dbReference type="Proteomes" id="UP001293254"/>
    </source>
</evidence>
<evidence type="ECO:0000313" key="3">
    <source>
        <dbReference type="EMBL" id="KAK4416892.1"/>
    </source>
</evidence>
<comment type="caution">
    <text evidence="3">The sequence shown here is derived from an EMBL/GenBank/DDBJ whole genome shotgun (WGS) entry which is preliminary data.</text>
</comment>
<organism evidence="3 4">
    <name type="scientific">Sesamum alatum</name>
    <dbReference type="NCBI Taxonomy" id="300844"/>
    <lineage>
        <taxon>Eukaryota</taxon>
        <taxon>Viridiplantae</taxon>
        <taxon>Streptophyta</taxon>
        <taxon>Embryophyta</taxon>
        <taxon>Tracheophyta</taxon>
        <taxon>Spermatophyta</taxon>
        <taxon>Magnoliopsida</taxon>
        <taxon>eudicotyledons</taxon>
        <taxon>Gunneridae</taxon>
        <taxon>Pentapetalae</taxon>
        <taxon>asterids</taxon>
        <taxon>lamiids</taxon>
        <taxon>Lamiales</taxon>
        <taxon>Pedaliaceae</taxon>
        <taxon>Sesamum</taxon>
    </lineage>
</organism>
<keyword evidence="4" id="KW-1185">Reference proteome</keyword>
<name>A0AAE1XSQ5_9LAMI</name>
<dbReference type="Proteomes" id="UP001293254">
    <property type="component" value="Unassembled WGS sequence"/>
</dbReference>
<keyword evidence="1" id="KW-0812">Transmembrane</keyword>
<evidence type="ECO:0000256" key="2">
    <source>
        <dbReference type="SAM" id="SignalP"/>
    </source>
</evidence>
<evidence type="ECO:0000256" key="1">
    <source>
        <dbReference type="SAM" id="Phobius"/>
    </source>
</evidence>
<keyword evidence="1" id="KW-0472">Membrane</keyword>
<reference evidence="3" key="2">
    <citation type="journal article" date="2024" name="Plant">
        <title>Genomic evolution and insights into agronomic trait innovations of Sesamum species.</title>
        <authorList>
            <person name="Miao H."/>
            <person name="Wang L."/>
            <person name="Qu L."/>
            <person name="Liu H."/>
            <person name="Sun Y."/>
            <person name="Le M."/>
            <person name="Wang Q."/>
            <person name="Wei S."/>
            <person name="Zheng Y."/>
            <person name="Lin W."/>
            <person name="Duan Y."/>
            <person name="Cao H."/>
            <person name="Xiong S."/>
            <person name="Wang X."/>
            <person name="Wei L."/>
            <person name="Li C."/>
            <person name="Ma Q."/>
            <person name="Ju M."/>
            <person name="Zhao R."/>
            <person name="Li G."/>
            <person name="Mu C."/>
            <person name="Tian Q."/>
            <person name="Mei H."/>
            <person name="Zhang T."/>
            <person name="Gao T."/>
            <person name="Zhang H."/>
        </authorList>
    </citation>
    <scope>NUCLEOTIDE SEQUENCE</scope>
    <source>
        <strain evidence="3">3651</strain>
    </source>
</reference>